<comment type="caution">
    <text evidence="4">The sequence shown here is derived from an EMBL/GenBank/DDBJ whole genome shotgun (WGS) entry which is preliminary data.</text>
</comment>
<dbReference type="Proteomes" id="UP000179807">
    <property type="component" value="Unassembled WGS sequence"/>
</dbReference>
<dbReference type="RefSeq" id="XP_068353754.1">
    <property type="nucleotide sequence ID" value="XM_068508632.1"/>
</dbReference>
<dbReference type="InterPro" id="IPR036910">
    <property type="entry name" value="HMG_box_dom_sf"/>
</dbReference>
<evidence type="ECO:0000313" key="4">
    <source>
        <dbReference type="EMBL" id="OHT00618.1"/>
    </source>
</evidence>
<dbReference type="EMBL" id="MLAK01000947">
    <property type="protein sequence ID" value="OHT00618.1"/>
    <property type="molecule type" value="Genomic_DNA"/>
</dbReference>
<sequence>MMNSRLPYNNPSPRVENTHQTVLNTHGKKMEPYQIFFLMNRKNLQESHRDLNAGEVTSILGQIWRSLSPKKRQKYIEISNDYNSNSLLKEKSKDPFSIHKESRSTNASVASTITNNSSSENSPPKINKSPQNYRFTIDNNTFFNPRQQQDFSNNTNGFNSSAADLTDLKIFQINPDDQKYKCDDPSLNVGKMKNNQKNDSFNFGNNSSDNQSNAQQNANATPLPSSNLQANSQNQHFSENREKLMKSSPMELPFIHIVSRNGFGRDLSETSLKQLNVSISSLIANHY</sequence>
<dbReference type="Gene3D" id="1.10.30.10">
    <property type="entry name" value="High mobility group box domain"/>
    <property type="match status" value="1"/>
</dbReference>
<keyword evidence="1" id="KW-0539">Nucleus</keyword>
<keyword evidence="1" id="KW-0238">DNA-binding</keyword>
<feature type="compositionally biased region" description="Low complexity" evidence="2">
    <location>
        <begin position="198"/>
        <end position="220"/>
    </location>
</feature>
<evidence type="ECO:0000313" key="5">
    <source>
        <dbReference type="Proteomes" id="UP000179807"/>
    </source>
</evidence>
<feature type="region of interest" description="Disordered" evidence="2">
    <location>
        <begin position="176"/>
        <end position="244"/>
    </location>
</feature>
<dbReference type="AlphaFoldDB" id="A0A1J4JPE7"/>
<evidence type="ECO:0000259" key="3">
    <source>
        <dbReference type="PROSITE" id="PS50118"/>
    </source>
</evidence>
<dbReference type="VEuPathDB" id="TrichDB:TRFO_32677"/>
<dbReference type="Pfam" id="PF00505">
    <property type="entry name" value="HMG_box"/>
    <property type="match status" value="1"/>
</dbReference>
<dbReference type="PROSITE" id="PS50118">
    <property type="entry name" value="HMG_BOX_2"/>
    <property type="match status" value="1"/>
</dbReference>
<feature type="region of interest" description="Disordered" evidence="2">
    <location>
        <begin position="95"/>
        <end position="132"/>
    </location>
</feature>
<protein>
    <recommendedName>
        <fullName evidence="3">HMG box domain-containing protein</fullName>
    </recommendedName>
</protein>
<feature type="DNA-binding region" description="HMG box" evidence="1">
    <location>
        <begin position="26"/>
        <end position="77"/>
    </location>
</feature>
<feature type="compositionally biased region" description="Polar residues" evidence="2">
    <location>
        <begin position="222"/>
        <end position="237"/>
    </location>
</feature>
<organism evidence="4 5">
    <name type="scientific">Tritrichomonas foetus</name>
    <dbReference type="NCBI Taxonomy" id="1144522"/>
    <lineage>
        <taxon>Eukaryota</taxon>
        <taxon>Metamonada</taxon>
        <taxon>Parabasalia</taxon>
        <taxon>Tritrichomonadida</taxon>
        <taxon>Tritrichomonadidae</taxon>
        <taxon>Tritrichomonas</taxon>
    </lineage>
</organism>
<dbReference type="GeneID" id="94843336"/>
<keyword evidence="5" id="KW-1185">Reference proteome</keyword>
<gene>
    <name evidence="4" type="ORF">TRFO_32677</name>
</gene>
<dbReference type="InterPro" id="IPR009071">
    <property type="entry name" value="HMG_box_dom"/>
</dbReference>
<evidence type="ECO:0000256" key="2">
    <source>
        <dbReference type="SAM" id="MobiDB-lite"/>
    </source>
</evidence>
<proteinExistence type="predicted"/>
<feature type="compositionally biased region" description="Low complexity" evidence="2">
    <location>
        <begin position="111"/>
        <end position="129"/>
    </location>
</feature>
<evidence type="ECO:0000256" key="1">
    <source>
        <dbReference type="PROSITE-ProRule" id="PRU00267"/>
    </source>
</evidence>
<dbReference type="SUPFAM" id="SSF47095">
    <property type="entry name" value="HMG-box"/>
    <property type="match status" value="1"/>
</dbReference>
<dbReference type="SMART" id="SM00398">
    <property type="entry name" value="HMG"/>
    <property type="match status" value="1"/>
</dbReference>
<dbReference type="OrthoDB" id="1919336at2759"/>
<feature type="domain" description="HMG box" evidence="3">
    <location>
        <begin position="26"/>
        <end position="77"/>
    </location>
</feature>
<accession>A0A1J4JPE7</accession>
<dbReference type="GO" id="GO:0005634">
    <property type="term" value="C:nucleus"/>
    <property type="evidence" value="ECO:0007669"/>
    <property type="project" value="UniProtKB-UniRule"/>
</dbReference>
<dbReference type="CDD" id="cd00084">
    <property type="entry name" value="HMG-box_SF"/>
    <property type="match status" value="1"/>
</dbReference>
<dbReference type="GO" id="GO:0003677">
    <property type="term" value="F:DNA binding"/>
    <property type="evidence" value="ECO:0007669"/>
    <property type="project" value="UniProtKB-UniRule"/>
</dbReference>
<reference evidence="4" key="1">
    <citation type="submission" date="2016-10" db="EMBL/GenBank/DDBJ databases">
        <authorList>
            <person name="Benchimol M."/>
            <person name="Almeida L.G."/>
            <person name="Vasconcelos A.T."/>
            <person name="Perreira-Neves A."/>
            <person name="Rosa I.A."/>
            <person name="Tasca T."/>
            <person name="Bogo M.R."/>
            <person name="de Souza W."/>
        </authorList>
    </citation>
    <scope>NUCLEOTIDE SEQUENCE [LARGE SCALE GENOMIC DNA]</scope>
    <source>
        <strain evidence="4">K</strain>
    </source>
</reference>
<name>A0A1J4JPE7_9EUKA</name>